<evidence type="ECO:0000313" key="3">
    <source>
        <dbReference type="Proteomes" id="UP000281909"/>
    </source>
</evidence>
<dbReference type="Pfam" id="PF21882">
    <property type="entry name" value="Gp53-like_C"/>
    <property type="match status" value="1"/>
</dbReference>
<evidence type="ECO:0000313" key="2">
    <source>
        <dbReference type="EMBL" id="VEF08448.1"/>
    </source>
</evidence>
<reference evidence="2 3" key="1">
    <citation type="submission" date="2018-12" db="EMBL/GenBank/DDBJ databases">
        <authorList>
            <consortium name="Pathogen Informatics"/>
        </authorList>
    </citation>
    <scope>NUCLEOTIDE SEQUENCE [LARGE SCALE GENOMIC DNA]</scope>
    <source>
        <strain evidence="2 3">NCTC9428</strain>
    </source>
</reference>
<dbReference type="Proteomes" id="UP000281909">
    <property type="component" value="Chromosome"/>
</dbReference>
<sequence length="245" mass="26031">MDYPKSVPSIGLVDGKFVDENPLTGTPGSLIPSQWGNSITDEVLNVVSGAGLTPSEEDNTQLRVAINQLVQSSVIPAASKAEAEAGTDNVKRMTPLRVFQAIAKVVGQATEAVLGWAKVATQAQTDAGEDDATMVTPKKLRMGVVWNFGANGYLALPSWLGGVIIQWGQQTAQVGTAIAANAYPFPMAFPNQIFRIIGDRASEMQNSNNPSTAHYFTANTINWSVTHVRASGSVAIPFVYLAIGR</sequence>
<feature type="domain" description="Putative tail fiber protein gp53-like C-terminal" evidence="1">
    <location>
        <begin position="161"/>
        <end position="245"/>
    </location>
</feature>
<proteinExistence type="predicted"/>
<name>A0A3S4NWT6_PSEFL</name>
<evidence type="ECO:0000259" key="1">
    <source>
        <dbReference type="Pfam" id="PF21882"/>
    </source>
</evidence>
<dbReference type="Gene3D" id="2.60.40.3940">
    <property type="match status" value="1"/>
</dbReference>
<dbReference type="InterPro" id="IPR054075">
    <property type="entry name" value="Gp53-like_C"/>
</dbReference>
<gene>
    <name evidence="2" type="ORF">NCTC9428_00793</name>
</gene>
<organism evidence="2 3">
    <name type="scientific">Pseudomonas fluorescens</name>
    <dbReference type="NCBI Taxonomy" id="294"/>
    <lineage>
        <taxon>Bacteria</taxon>
        <taxon>Pseudomonadati</taxon>
        <taxon>Pseudomonadota</taxon>
        <taxon>Gammaproteobacteria</taxon>
        <taxon>Pseudomonadales</taxon>
        <taxon>Pseudomonadaceae</taxon>
        <taxon>Pseudomonas</taxon>
    </lineage>
</organism>
<dbReference type="EMBL" id="LR134318">
    <property type="protein sequence ID" value="VEF08448.1"/>
    <property type="molecule type" value="Genomic_DNA"/>
</dbReference>
<protein>
    <submittedName>
        <fullName evidence="2">Tail fiber protein H</fullName>
    </submittedName>
</protein>
<dbReference type="AlphaFoldDB" id="A0A3S4NWT6"/>
<accession>A0A3S4NWT6</accession>